<keyword evidence="5" id="KW-1133">Transmembrane helix</keyword>
<dbReference type="InterPro" id="IPR051414">
    <property type="entry name" value="Adenylate-forming_Reductase"/>
</dbReference>
<evidence type="ECO:0000256" key="3">
    <source>
        <dbReference type="ARBA" id="ARBA00022553"/>
    </source>
</evidence>
<dbReference type="SUPFAM" id="SSF51735">
    <property type="entry name" value="NAD(P)-binding Rossmann-fold domains"/>
    <property type="match status" value="1"/>
</dbReference>
<dbReference type="SUPFAM" id="SSF56801">
    <property type="entry name" value="Acetyl-CoA synthetase-like"/>
    <property type="match status" value="1"/>
</dbReference>
<dbReference type="Pfam" id="PF23562">
    <property type="entry name" value="AMP-binding_C_3"/>
    <property type="match status" value="1"/>
</dbReference>
<proteinExistence type="predicted"/>
<dbReference type="GO" id="GO:0022857">
    <property type="term" value="F:transmembrane transporter activity"/>
    <property type="evidence" value="ECO:0007669"/>
    <property type="project" value="InterPro"/>
</dbReference>
<feature type="transmembrane region" description="Helical" evidence="5">
    <location>
        <begin position="102"/>
        <end position="122"/>
    </location>
</feature>
<feature type="domain" description="Carrier" evidence="6">
    <location>
        <begin position="1050"/>
        <end position="1133"/>
    </location>
</feature>
<feature type="transmembrane region" description="Helical" evidence="5">
    <location>
        <begin position="195"/>
        <end position="215"/>
    </location>
</feature>
<dbReference type="InterPro" id="IPR042099">
    <property type="entry name" value="ANL_N_sf"/>
</dbReference>
<feature type="compositionally biased region" description="Polar residues" evidence="4">
    <location>
        <begin position="1"/>
        <end position="15"/>
    </location>
</feature>
<sequence>MDSDHSQVPSPTSQRPSPDKPESSSSSPPPDGGPKAWSSVLGAWCCLFCSYGWINCIGIFENQYQQNQLRDYPPSTVAWITSVETFVMYASMPMQGKLYDTYGPVPLVFGGSLVHVFGLMMASLGTQYYQILLAQSICSALGAAAVFSAAVGPVGSWFMKRRALAFGIVASGSSLGAVILPIMITRLGPQIGFPWAMRICAFVFLFLLCIACLTLRSRNPPKPTPWSLMAFIKPLRERAFIFNATGLAFFSGGMFIAFNFLVLEAQHRGMGADLANYQIAILNGVSVFGRIIPGYLGDKLGRFNVMILTTFLSALLVFALWIPAPDGSTGATIAFSSLFGFTSGTFVGMTPALVQQISLNEEMGVRLGTTFGVISIMTLITNPIAGALITRDDGGYLYLKIFCGLSMMTRGKKLRQVAIPETLEQKSRVKLFSNWASVEDSWTDVPQYSYCKAPDQAPASTAMRTPESSDKAFKPAQIDLYGPEHGDNIRTIPELIQYNAEVNPDALFCLQALKPSSPVVGDDRTNGQSQTTVTMRELRDAIWRCSQRLKREFANPQSDGGDGGETMRDAPVALFMDSDLDLLIHLFSLMSLGIPVALLSARLSPVAVEHLLGSIHAQAIITSARLIHIVDRGKEAEKAAAVKILIGASFQNDLGTAEVISPPAGINICAPGHYVGPKDRNVLILHSSGTTGLPKAIRQPHKYLVGFAKCHAPNEIEDIGALNMSTLPLYHGFGLLVPCLALGVGKPFWVPPPHVVPTGLSTATALKQTGARSLMTVSHILDEICELDRDQGILSLTPLQFVACGGGPLKLETAEKLAAAGVKLVAHFGTTETGPLAPLFAPTPDDDWRYWRLRTDIRVHVDTVGKEFSADGTELTIHQLTMTPFGWETPFVLQDRLITSQRRPGKEFKAIGRTDDLVVLATGEKVQPRILEAALEENPMVRSAVAFGNGQFELGVIVEPTTSPGDIGAFKESIWPAIVEAGKQMDSHAQLSSTASIVVLDHDQTLPRSDKGAILRKTVYEKFEPEISAAYEAMQNILVDTPGLTLDADELEAGLLDIIRTEFHSVVAAGDLGVDDDLFELGMDSLQAVRLRRAIQRSLGDGTNLLSRGQITKDFIHQHPTVTRLAEALHGSRSRGVPDDNMIDQYVFRYRLPESSKRQVILLTGSTGSLGSYLLAHLVTLPDVARVICLRRQSGPAVIHTVSDELIADQLQKAESKGAVIPPEYRSKVEVLQADPYKHQLGLEHAAYLDVSNSITHIIHAAWPMDFQRTLASFKSQFQFLHNLLALARDAHAVQRPLKPRLLFVSSIAVVGQFFHAHGSHIVPEKFMDDTKSTNDFGYGKAKLVCERVLEDAAERFVDEIEVACVRVGQLSGAQGSSFWNTKEHFPALVKLSQKIGVLPRLEGTVSWLPVDQAAKAMSEILLSANPLRPVYHVENPVRQDWQPIMATIAHEMGLAPSAFVAFPEWAEDAGKVESDGPGTEETQLLIDFLKQDFRHMSSGGVILDSFWSRQVSPTLRDSAIVGSGLVAQYLHNWKRIGYLN</sequence>
<feature type="transmembrane region" description="Helical" evidence="5">
    <location>
        <begin position="274"/>
        <end position="293"/>
    </location>
</feature>
<dbReference type="InterPro" id="IPR036736">
    <property type="entry name" value="ACP-like_sf"/>
</dbReference>
<evidence type="ECO:0000313" key="7">
    <source>
        <dbReference type="EMBL" id="CAJ2505228.1"/>
    </source>
</evidence>
<organism evidence="7 8">
    <name type="scientific">Anthostomella pinea</name>
    <dbReference type="NCBI Taxonomy" id="933095"/>
    <lineage>
        <taxon>Eukaryota</taxon>
        <taxon>Fungi</taxon>
        <taxon>Dikarya</taxon>
        <taxon>Ascomycota</taxon>
        <taxon>Pezizomycotina</taxon>
        <taxon>Sordariomycetes</taxon>
        <taxon>Xylariomycetidae</taxon>
        <taxon>Xylariales</taxon>
        <taxon>Xylariaceae</taxon>
        <taxon>Anthostomella</taxon>
    </lineage>
</organism>
<dbReference type="InterPro" id="IPR020845">
    <property type="entry name" value="AMP-binding_CS"/>
</dbReference>
<keyword evidence="3" id="KW-0597">Phosphoprotein</keyword>
<dbReference type="SUPFAM" id="SSF47336">
    <property type="entry name" value="ACP-like"/>
    <property type="match status" value="1"/>
</dbReference>
<keyword evidence="5" id="KW-0812">Transmembrane</keyword>
<keyword evidence="2" id="KW-0596">Phosphopantetheine</keyword>
<feature type="transmembrane region" description="Helical" evidence="5">
    <location>
        <begin position="365"/>
        <end position="389"/>
    </location>
</feature>
<dbReference type="InterPro" id="IPR036259">
    <property type="entry name" value="MFS_trans_sf"/>
</dbReference>
<dbReference type="Pfam" id="PF07993">
    <property type="entry name" value="NAD_binding_4"/>
    <property type="match status" value="1"/>
</dbReference>
<gene>
    <name evidence="7" type="ORF">KHLLAP_LOCUS5696</name>
</gene>
<accession>A0AAI8VHU6</accession>
<reference evidence="7" key="1">
    <citation type="submission" date="2023-10" db="EMBL/GenBank/DDBJ databases">
        <authorList>
            <person name="Hackl T."/>
        </authorList>
    </citation>
    <scope>NUCLEOTIDE SEQUENCE</scope>
</reference>
<feature type="transmembrane region" description="Helical" evidence="5">
    <location>
        <begin position="128"/>
        <end position="151"/>
    </location>
</feature>
<evidence type="ECO:0000259" key="6">
    <source>
        <dbReference type="PROSITE" id="PS50075"/>
    </source>
</evidence>
<dbReference type="GO" id="GO:0031177">
    <property type="term" value="F:phosphopantetheine binding"/>
    <property type="evidence" value="ECO:0007669"/>
    <property type="project" value="InterPro"/>
</dbReference>
<dbReference type="Gene3D" id="3.40.50.12780">
    <property type="entry name" value="N-terminal domain of ligase-like"/>
    <property type="match status" value="1"/>
</dbReference>
<protein>
    <submittedName>
        <fullName evidence="7">Uu.00g126220.m01.CDS01</fullName>
    </submittedName>
</protein>
<dbReference type="InterPro" id="IPR006162">
    <property type="entry name" value="Ppantetheine_attach_site"/>
</dbReference>
<feature type="transmembrane region" description="Helical" evidence="5">
    <location>
        <begin position="305"/>
        <end position="324"/>
    </location>
</feature>
<dbReference type="Gene3D" id="1.20.1250.20">
    <property type="entry name" value="MFS general substrate transporter like domains"/>
    <property type="match status" value="2"/>
</dbReference>
<dbReference type="Proteomes" id="UP001295740">
    <property type="component" value="Unassembled WGS sequence"/>
</dbReference>
<dbReference type="InterPro" id="IPR036291">
    <property type="entry name" value="NAD(P)-bd_dom_sf"/>
</dbReference>
<comment type="caution">
    <text evidence="7">The sequence shown here is derived from an EMBL/GenBank/DDBJ whole genome shotgun (WGS) entry which is preliminary data.</text>
</comment>
<dbReference type="SMART" id="SM00823">
    <property type="entry name" value="PKS_PP"/>
    <property type="match status" value="1"/>
</dbReference>
<dbReference type="Gene3D" id="1.10.1200.10">
    <property type="entry name" value="ACP-like"/>
    <property type="match status" value="1"/>
</dbReference>
<dbReference type="PROSITE" id="PS50075">
    <property type="entry name" value="CARRIER"/>
    <property type="match status" value="1"/>
</dbReference>
<keyword evidence="5" id="KW-0472">Membrane</keyword>
<dbReference type="GO" id="GO:0016020">
    <property type="term" value="C:membrane"/>
    <property type="evidence" value="ECO:0007669"/>
    <property type="project" value="UniProtKB-SubCell"/>
</dbReference>
<evidence type="ECO:0000256" key="4">
    <source>
        <dbReference type="SAM" id="MobiDB-lite"/>
    </source>
</evidence>
<dbReference type="InterPro" id="IPR011701">
    <property type="entry name" value="MFS"/>
</dbReference>
<evidence type="ECO:0000256" key="2">
    <source>
        <dbReference type="ARBA" id="ARBA00022450"/>
    </source>
</evidence>
<feature type="transmembrane region" description="Helical" evidence="5">
    <location>
        <begin position="239"/>
        <end position="262"/>
    </location>
</feature>
<dbReference type="SUPFAM" id="SSF103473">
    <property type="entry name" value="MFS general substrate transporter"/>
    <property type="match status" value="1"/>
</dbReference>
<keyword evidence="8" id="KW-1185">Reference proteome</keyword>
<dbReference type="PROSITE" id="PS00012">
    <property type="entry name" value="PHOSPHOPANTETHEINE"/>
    <property type="match status" value="1"/>
</dbReference>
<dbReference type="Pfam" id="PF00501">
    <property type="entry name" value="AMP-binding"/>
    <property type="match status" value="1"/>
</dbReference>
<feature type="region of interest" description="Disordered" evidence="4">
    <location>
        <begin position="1"/>
        <end position="34"/>
    </location>
</feature>
<dbReference type="Pfam" id="PF00550">
    <property type="entry name" value="PP-binding"/>
    <property type="match status" value="1"/>
</dbReference>
<dbReference type="Pfam" id="PF07690">
    <property type="entry name" value="MFS_1"/>
    <property type="match status" value="1"/>
</dbReference>
<dbReference type="EMBL" id="CAUWAG010000007">
    <property type="protein sequence ID" value="CAJ2505228.1"/>
    <property type="molecule type" value="Genomic_DNA"/>
</dbReference>
<dbReference type="PROSITE" id="PS00455">
    <property type="entry name" value="AMP_BINDING"/>
    <property type="match status" value="1"/>
</dbReference>
<evidence type="ECO:0000256" key="1">
    <source>
        <dbReference type="ARBA" id="ARBA00004141"/>
    </source>
</evidence>
<dbReference type="InterPro" id="IPR009081">
    <property type="entry name" value="PP-bd_ACP"/>
</dbReference>
<comment type="subcellular location">
    <subcellularLocation>
        <location evidence="1">Membrane</location>
        <topology evidence="1">Multi-pass membrane protein</topology>
    </subcellularLocation>
</comment>
<name>A0AAI8VHU6_9PEZI</name>
<dbReference type="PANTHER" id="PTHR43439">
    <property type="entry name" value="PHENYLACETATE-COENZYME A LIGASE"/>
    <property type="match status" value="1"/>
</dbReference>
<dbReference type="InterPro" id="IPR000873">
    <property type="entry name" value="AMP-dep_synth/lig_dom"/>
</dbReference>
<feature type="transmembrane region" description="Helical" evidence="5">
    <location>
        <begin position="163"/>
        <end position="183"/>
    </location>
</feature>
<dbReference type="Gene3D" id="3.40.50.720">
    <property type="entry name" value="NAD(P)-binding Rossmann-like Domain"/>
    <property type="match status" value="1"/>
</dbReference>
<feature type="transmembrane region" description="Helical" evidence="5">
    <location>
        <begin position="36"/>
        <end position="60"/>
    </location>
</feature>
<dbReference type="InterPro" id="IPR020806">
    <property type="entry name" value="PKS_PP-bd"/>
</dbReference>
<dbReference type="PANTHER" id="PTHR43439:SF2">
    <property type="entry name" value="ENZYME, PUTATIVE (JCVI)-RELATED"/>
    <property type="match status" value="1"/>
</dbReference>
<dbReference type="CDD" id="cd17352">
    <property type="entry name" value="MFS_MCT_SLC16"/>
    <property type="match status" value="1"/>
</dbReference>
<evidence type="ECO:0000256" key="5">
    <source>
        <dbReference type="SAM" id="Phobius"/>
    </source>
</evidence>
<dbReference type="InterPro" id="IPR013120">
    <property type="entry name" value="FAR_NAD-bd"/>
</dbReference>
<feature type="transmembrane region" description="Helical" evidence="5">
    <location>
        <begin position="330"/>
        <end position="353"/>
    </location>
</feature>
<evidence type="ECO:0000313" key="8">
    <source>
        <dbReference type="Proteomes" id="UP001295740"/>
    </source>
</evidence>